<evidence type="ECO:0000313" key="3">
    <source>
        <dbReference type="Proteomes" id="UP001249851"/>
    </source>
</evidence>
<reference evidence="2" key="1">
    <citation type="journal article" date="2023" name="G3 (Bethesda)">
        <title>Whole genome assembly and annotation of the endangered Caribbean coral Acropora cervicornis.</title>
        <authorList>
            <person name="Selwyn J.D."/>
            <person name="Vollmer S.V."/>
        </authorList>
    </citation>
    <scope>NUCLEOTIDE SEQUENCE</scope>
    <source>
        <strain evidence="2">K2</strain>
    </source>
</reference>
<evidence type="ECO:0008006" key="4">
    <source>
        <dbReference type="Google" id="ProtNLM"/>
    </source>
</evidence>
<dbReference type="Proteomes" id="UP001249851">
    <property type="component" value="Unassembled WGS sequence"/>
</dbReference>
<comment type="caution">
    <text evidence="2">The sequence shown here is derived from an EMBL/GenBank/DDBJ whole genome shotgun (WGS) entry which is preliminary data.</text>
</comment>
<feature type="compositionally biased region" description="Acidic residues" evidence="1">
    <location>
        <begin position="210"/>
        <end position="224"/>
    </location>
</feature>
<gene>
    <name evidence="2" type="ORF">P5673_000481</name>
</gene>
<name>A0AAD9R7K5_ACRCE</name>
<feature type="compositionally biased region" description="Basic and acidic residues" evidence="1">
    <location>
        <begin position="273"/>
        <end position="292"/>
    </location>
</feature>
<feature type="compositionally biased region" description="Basic residues" evidence="1">
    <location>
        <begin position="255"/>
        <end position="272"/>
    </location>
</feature>
<keyword evidence="3" id="KW-1185">Reference proteome</keyword>
<proteinExistence type="predicted"/>
<evidence type="ECO:0000313" key="2">
    <source>
        <dbReference type="EMBL" id="KAK2574330.1"/>
    </source>
</evidence>
<feature type="region of interest" description="Disordered" evidence="1">
    <location>
        <begin position="208"/>
        <end position="292"/>
    </location>
</feature>
<reference evidence="2" key="2">
    <citation type="journal article" date="2023" name="Science">
        <title>Genomic signatures of disease resistance in endangered staghorn corals.</title>
        <authorList>
            <person name="Vollmer S.V."/>
            <person name="Selwyn J.D."/>
            <person name="Despard B.A."/>
            <person name="Roesel C.L."/>
        </authorList>
    </citation>
    <scope>NUCLEOTIDE SEQUENCE</scope>
    <source>
        <strain evidence="2">K2</strain>
    </source>
</reference>
<feature type="region of interest" description="Disordered" evidence="1">
    <location>
        <begin position="51"/>
        <end position="71"/>
    </location>
</feature>
<dbReference type="EMBL" id="JARQWQ010000001">
    <property type="protein sequence ID" value="KAK2574330.1"/>
    <property type="molecule type" value="Genomic_DNA"/>
</dbReference>
<dbReference type="AlphaFoldDB" id="A0AAD9R7K5"/>
<protein>
    <recommendedName>
        <fullName evidence="4">C2H2-type domain-containing protein</fullName>
    </recommendedName>
</protein>
<sequence>MADPITRNRGLKLHSIIEKLSEQCERKSPIPGEDGEDDLVSEVLEVKRKQRKRNEVKKVNKEASSRSSSEDELTFDSTDVISIDKPESSKALKQLESKVDKKGKTQTVETNIHCQQERGTFIVERNVSPTKINYCSNFKVSLSAAIRETGICGSENDLAIDVDAFVNHVPVIEDVDQAVLSLCPFCSVMHDDVTQHIKDCHKTECTVVDNSDDDNYEDGDEDERENEHEGGSEESDASYIPEDASDSDEETETKPKRKKRRQQKKKSPKRFREKTLSRDVKNKNSGVDHVERPVKQSSSVSIFHVSCLKCGLNFKSKEDLSSHVPACMKQGMHRIDRQEDI</sequence>
<organism evidence="2 3">
    <name type="scientific">Acropora cervicornis</name>
    <name type="common">Staghorn coral</name>
    <dbReference type="NCBI Taxonomy" id="6130"/>
    <lineage>
        <taxon>Eukaryota</taxon>
        <taxon>Metazoa</taxon>
        <taxon>Cnidaria</taxon>
        <taxon>Anthozoa</taxon>
        <taxon>Hexacorallia</taxon>
        <taxon>Scleractinia</taxon>
        <taxon>Astrocoeniina</taxon>
        <taxon>Acroporidae</taxon>
        <taxon>Acropora</taxon>
    </lineage>
</organism>
<accession>A0AAD9R7K5</accession>
<evidence type="ECO:0000256" key="1">
    <source>
        <dbReference type="SAM" id="MobiDB-lite"/>
    </source>
</evidence>